<evidence type="ECO:0000313" key="1">
    <source>
        <dbReference type="EMBL" id="EHD14016.1"/>
    </source>
</evidence>
<proteinExistence type="predicted"/>
<dbReference type="EMBL" id="AGFR01000007">
    <property type="protein sequence ID" value="EHD14016.1"/>
    <property type="molecule type" value="Genomic_DNA"/>
</dbReference>
<protein>
    <submittedName>
        <fullName evidence="1">Uncharacterized protein</fullName>
    </submittedName>
</protein>
<organism evidence="1 2">
    <name type="scientific">Commensalibacter intestini A911</name>
    <dbReference type="NCBI Taxonomy" id="1088868"/>
    <lineage>
        <taxon>Bacteria</taxon>
        <taxon>Pseudomonadati</taxon>
        <taxon>Pseudomonadota</taxon>
        <taxon>Alphaproteobacteria</taxon>
        <taxon>Acetobacterales</taxon>
        <taxon>Acetobacteraceae</taxon>
    </lineage>
</organism>
<dbReference type="AlphaFoldDB" id="G6F0E4"/>
<comment type="caution">
    <text evidence="1">The sequence shown here is derived from an EMBL/GenBank/DDBJ whole genome shotgun (WGS) entry which is preliminary data.</text>
</comment>
<name>G6F0E4_9PROT</name>
<evidence type="ECO:0000313" key="2">
    <source>
        <dbReference type="Proteomes" id="UP000005939"/>
    </source>
</evidence>
<accession>G6F0E4</accession>
<dbReference type="Proteomes" id="UP000005939">
    <property type="component" value="Unassembled WGS sequence"/>
</dbReference>
<reference evidence="1 2" key="1">
    <citation type="submission" date="2011-10" db="EMBL/GenBank/DDBJ databases">
        <title>Genome Sequence of Commensalibacter intestini A911, isolated from Drosophila gut.</title>
        <authorList>
            <person name="Lee W.-J."/>
            <person name="Kim E.-K."/>
        </authorList>
    </citation>
    <scope>NUCLEOTIDE SEQUENCE [LARGE SCALE GENOMIC DNA]</scope>
    <source>
        <strain evidence="1 2">A911</strain>
    </source>
</reference>
<gene>
    <name evidence="1" type="ORF">CIN_13750</name>
</gene>
<sequence>MMMVDNIQHIPRKLLPYTLDAIISCLLTFNSATPLDL</sequence>